<sequence>MVEGFFPLPNPNADFSRRNHSDSIVLLTGPPSSGKTSLLFQYALNSAMATGGGSVVFISSRRKLESKPPFLAPGVESSSAIFERIHIKYIVDEEGIKKYFAAFHVHDAIPFLVIIDDFADFFDDRNCQQRYNNARGKDLAMVRTLAVCRNAIDFAKKSGPCQLLLSDTHPGDSPRLLYIYKRWVSSIYTIRGDGFGSFLLKKGNNFGVEKSNGPRTAKYSIALQYLVLEGILEDEEQ</sequence>
<keyword evidence="3" id="KW-1185">Reference proteome</keyword>
<comment type="subcellular location">
    <subcellularLocation>
        <location evidence="1">Plastid</location>
    </subcellularLocation>
</comment>
<dbReference type="GO" id="GO:0097196">
    <property type="term" value="C:Shu complex"/>
    <property type="evidence" value="ECO:0007669"/>
    <property type="project" value="TreeGrafter"/>
</dbReference>
<dbReference type="InterPro" id="IPR027417">
    <property type="entry name" value="P-loop_NTPase"/>
</dbReference>
<evidence type="ECO:0000313" key="3">
    <source>
        <dbReference type="Proteomes" id="UP000249390"/>
    </source>
</evidence>
<organism evidence="2 3">
    <name type="scientific">Cuscuta australis</name>
    <dbReference type="NCBI Taxonomy" id="267555"/>
    <lineage>
        <taxon>Eukaryota</taxon>
        <taxon>Viridiplantae</taxon>
        <taxon>Streptophyta</taxon>
        <taxon>Embryophyta</taxon>
        <taxon>Tracheophyta</taxon>
        <taxon>Spermatophyta</taxon>
        <taxon>Magnoliopsida</taxon>
        <taxon>eudicotyledons</taxon>
        <taxon>Gunneridae</taxon>
        <taxon>Pentapetalae</taxon>
        <taxon>asterids</taxon>
        <taxon>lamiids</taxon>
        <taxon>Solanales</taxon>
        <taxon>Convolvulaceae</taxon>
        <taxon>Cuscuteae</taxon>
        <taxon>Cuscuta</taxon>
        <taxon>Cuscuta subgen. Grammica</taxon>
        <taxon>Cuscuta sect. Cleistogrammica</taxon>
    </lineage>
</organism>
<evidence type="ECO:0000256" key="1">
    <source>
        <dbReference type="ARBA" id="ARBA00004474"/>
    </source>
</evidence>
<proteinExistence type="predicted"/>
<dbReference type="SUPFAM" id="SSF52540">
    <property type="entry name" value="P-loop containing nucleoside triphosphate hydrolases"/>
    <property type="match status" value="1"/>
</dbReference>
<evidence type="ECO:0000313" key="2">
    <source>
        <dbReference type="EMBL" id="RAL55023.1"/>
    </source>
</evidence>
<reference evidence="2 3" key="1">
    <citation type="submission" date="2018-06" db="EMBL/GenBank/DDBJ databases">
        <title>The Genome of Cuscuta australis (Dodder) Provides Insight into the Evolution of Plant Parasitism.</title>
        <authorList>
            <person name="Liu H."/>
        </authorList>
    </citation>
    <scope>NUCLEOTIDE SEQUENCE [LARGE SCALE GENOMIC DNA]</scope>
    <source>
        <strain evidence="3">cv. Yunnan</strain>
        <tissue evidence="2">Vines</tissue>
    </source>
</reference>
<dbReference type="Proteomes" id="UP000249390">
    <property type="component" value="Unassembled WGS sequence"/>
</dbReference>
<gene>
    <name evidence="2" type="ORF">DM860_013719</name>
</gene>
<name>A0A328EEM3_9ASTE</name>
<dbReference type="GO" id="GO:0000724">
    <property type="term" value="P:double-strand break repair via homologous recombination"/>
    <property type="evidence" value="ECO:0007669"/>
    <property type="project" value="TreeGrafter"/>
</dbReference>
<dbReference type="Gene3D" id="3.40.50.300">
    <property type="entry name" value="P-loop containing nucleotide triphosphate hydrolases"/>
    <property type="match status" value="1"/>
</dbReference>
<dbReference type="AlphaFoldDB" id="A0A328EEM3"/>
<accession>A0A328EEM3</accession>
<dbReference type="PANTHER" id="PTHR28653">
    <property type="match status" value="1"/>
</dbReference>
<dbReference type="PANTHER" id="PTHR28653:SF1">
    <property type="entry name" value="ATPASE SWSAP1"/>
    <property type="match status" value="1"/>
</dbReference>
<dbReference type="EMBL" id="NQVE01000005">
    <property type="protein sequence ID" value="RAL55023.1"/>
    <property type="molecule type" value="Genomic_DNA"/>
</dbReference>
<dbReference type="GO" id="GO:0003697">
    <property type="term" value="F:single-stranded DNA binding"/>
    <property type="evidence" value="ECO:0007669"/>
    <property type="project" value="TreeGrafter"/>
</dbReference>
<protein>
    <submittedName>
        <fullName evidence="2">Uncharacterized protein</fullName>
    </submittedName>
</protein>
<dbReference type="GO" id="GO:0009536">
    <property type="term" value="C:plastid"/>
    <property type="evidence" value="ECO:0007669"/>
    <property type="project" value="UniProtKB-SubCell"/>
</dbReference>
<comment type="caution">
    <text evidence="2">The sequence shown here is derived from an EMBL/GenBank/DDBJ whole genome shotgun (WGS) entry which is preliminary data.</text>
</comment>